<keyword evidence="1" id="KW-0479">Metal-binding</keyword>
<accession>A0A9Q0HKK7</accession>
<evidence type="ECO:0000256" key="1">
    <source>
        <dbReference type="ARBA" id="ARBA00022723"/>
    </source>
</evidence>
<evidence type="ECO:0000259" key="5">
    <source>
        <dbReference type="PROSITE" id="PS51523"/>
    </source>
</evidence>
<comment type="caution">
    <text evidence="6">The sequence shown here is derived from an EMBL/GenBank/DDBJ whole genome shotgun (WGS) entry which is preliminary data.</text>
</comment>
<dbReference type="NCBIfam" id="TIGR01566">
    <property type="entry name" value="ZF_HD_prot_N"/>
    <property type="match status" value="1"/>
</dbReference>
<dbReference type="PANTHER" id="PTHR31948">
    <property type="entry name" value="ZINC-FINGER HOMEODOMAIN PROTEIN 2"/>
    <property type="match status" value="1"/>
</dbReference>
<evidence type="ECO:0000256" key="2">
    <source>
        <dbReference type="ARBA" id="ARBA00022771"/>
    </source>
</evidence>
<dbReference type="EMBL" id="JAMQYH010000004">
    <property type="protein sequence ID" value="KAJ1688950.1"/>
    <property type="molecule type" value="Genomic_DNA"/>
</dbReference>
<name>A0A9Q0HKK7_9POAL</name>
<evidence type="ECO:0000256" key="4">
    <source>
        <dbReference type="SAM" id="MobiDB-lite"/>
    </source>
</evidence>
<dbReference type="OrthoDB" id="682018at2759"/>
<dbReference type="PANTHER" id="PTHR31948:SF171">
    <property type="entry name" value="HOMEOBOX DOMAIN-CONTAINING PROTEIN"/>
    <property type="match status" value="1"/>
</dbReference>
<dbReference type="GO" id="GO:0050793">
    <property type="term" value="P:regulation of developmental process"/>
    <property type="evidence" value="ECO:0007669"/>
    <property type="project" value="TreeGrafter"/>
</dbReference>
<dbReference type="GO" id="GO:0005634">
    <property type="term" value="C:nucleus"/>
    <property type="evidence" value="ECO:0007669"/>
    <property type="project" value="TreeGrafter"/>
</dbReference>
<sequence>MGLQQGLKKAYANGSATPTPRSGQKEKVVRYKECMRNHAANIGGYAVDGCTEFMASGAEGTPSAFVCAACNCHRSFHKRVVESDTETDSCDCSSITTASR</sequence>
<keyword evidence="3" id="KW-0862">Zinc</keyword>
<gene>
    <name evidence="6" type="ORF">LUZ63_013105</name>
</gene>
<organism evidence="6 7">
    <name type="scientific">Rhynchospora breviuscula</name>
    <dbReference type="NCBI Taxonomy" id="2022672"/>
    <lineage>
        <taxon>Eukaryota</taxon>
        <taxon>Viridiplantae</taxon>
        <taxon>Streptophyta</taxon>
        <taxon>Embryophyta</taxon>
        <taxon>Tracheophyta</taxon>
        <taxon>Spermatophyta</taxon>
        <taxon>Magnoliopsida</taxon>
        <taxon>Liliopsida</taxon>
        <taxon>Poales</taxon>
        <taxon>Cyperaceae</taxon>
        <taxon>Cyperoideae</taxon>
        <taxon>Rhynchosporeae</taxon>
        <taxon>Rhynchospora</taxon>
    </lineage>
</organism>
<dbReference type="PROSITE" id="PS51523">
    <property type="entry name" value="ZF_HD_DIMER"/>
    <property type="match status" value="1"/>
</dbReference>
<keyword evidence="7" id="KW-1185">Reference proteome</keyword>
<dbReference type="Proteomes" id="UP001151287">
    <property type="component" value="Unassembled WGS sequence"/>
</dbReference>
<feature type="region of interest" description="Disordered" evidence="4">
    <location>
        <begin position="1"/>
        <end position="27"/>
    </location>
</feature>
<feature type="domain" description="ZF-HD dimerization-type" evidence="5">
    <location>
        <begin position="31"/>
        <end position="80"/>
    </location>
</feature>
<protein>
    <recommendedName>
        <fullName evidence="5">ZF-HD dimerization-type domain-containing protein</fullName>
    </recommendedName>
</protein>
<dbReference type="Pfam" id="PF04770">
    <property type="entry name" value="ZF-HD_dimer"/>
    <property type="match status" value="1"/>
</dbReference>
<dbReference type="InterPro" id="IPR006456">
    <property type="entry name" value="ZF_HD_homeobox_Cys/His_dimer"/>
</dbReference>
<dbReference type="GO" id="GO:0008270">
    <property type="term" value="F:zinc ion binding"/>
    <property type="evidence" value="ECO:0007669"/>
    <property type="project" value="UniProtKB-KW"/>
</dbReference>
<proteinExistence type="predicted"/>
<dbReference type="AlphaFoldDB" id="A0A9Q0HKK7"/>
<evidence type="ECO:0000256" key="3">
    <source>
        <dbReference type="ARBA" id="ARBA00022833"/>
    </source>
</evidence>
<dbReference type="GO" id="GO:0003700">
    <property type="term" value="F:DNA-binding transcription factor activity"/>
    <property type="evidence" value="ECO:0007669"/>
    <property type="project" value="TreeGrafter"/>
</dbReference>
<dbReference type="GO" id="GO:0000976">
    <property type="term" value="F:transcription cis-regulatory region binding"/>
    <property type="evidence" value="ECO:0007669"/>
    <property type="project" value="TreeGrafter"/>
</dbReference>
<keyword evidence="2" id="KW-0863">Zinc-finger</keyword>
<evidence type="ECO:0000313" key="7">
    <source>
        <dbReference type="Proteomes" id="UP001151287"/>
    </source>
</evidence>
<evidence type="ECO:0000313" key="6">
    <source>
        <dbReference type="EMBL" id="KAJ1688950.1"/>
    </source>
</evidence>
<reference evidence="6" key="1">
    <citation type="journal article" date="2022" name="Cell">
        <title>Repeat-based holocentromeres influence genome architecture and karyotype evolution.</title>
        <authorList>
            <person name="Hofstatter P.G."/>
            <person name="Thangavel G."/>
            <person name="Lux T."/>
            <person name="Neumann P."/>
            <person name="Vondrak T."/>
            <person name="Novak P."/>
            <person name="Zhang M."/>
            <person name="Costa L."/>
            <person name="Castellani M."/>
            <person name="Scott A."/>
            <person name="Toegelov H."/>
            <person name="Fuchs J."/>
            <person name="Mata-Sucre Y."/>
            <person name="Dias Y."/>
            <person name="Vanzela A.L.L."/>
            <person name="Huettel B."/>
            <person name="Almeida C.C.S."/>
            <person name="Simkova H."/>
            <person name="Souza G."/>
            <person name="Pedrosa-Harand A."/>
            <person name="Macas J."/>
            <person name="Mayer K.F.X."/>
            <person name="Houben A."/>
            <person name="Marques A."/>
        </authorList>
    </citation>
    <scope>NUCLEOTIDE SEQUENCE</scope>
    <source>
        <strain evidence="6">RhyBre1mFocal</strain>
    </source>
</reference>